<gene>
    <name evidence="1" type="ORF">TcWFU_007725</name>
    <name evidence="2" type="ORF">TcWFU_008986</name>
</gene>
<dbReference type="Gene3D" id="3.30.420.40">
    <property type="match status" value="1"/>
</dbReference>
<keyword evidence="3" id="KW-1185">Reference proteome</keyword>
<organism evidence="1 3">
    <name type="scientific">Taenia crassiceps</name>
    <dbReference type="NCBI Taxonomy" id="6207"/>
    <lineage>
        <taxon>Eukaryota</taxon>
        <taxon>Metazoa</taxon>
        <taxon>Spiralia</taxon>
        <taxon>Lophotrochozoa</taxon>
        <taxon>Platyhelminthes</taxon>
        <taxon>Cestoda</taxon>
        <taxon>Eucestoda</taxon>
        <taxon>Cyclophyllidea</taxon>
        <taxon>Taeniidae</taxon>
        <taxon>Taenia</taxon>
    </lineage>
</organism>
<dbReference type="EMBL" id="JAKROA010000018">
    <property type="protein sequence ID" value="KAL5103432.1"/>
    <property type="molecule type" value="Genomic_DNA"/>
</dbReference>
<name>A0ABR4Q167_9CEST</name>
<dbReference type="EMBL" id="JAKROA010000018">
    <property type="protein sequence ID" value="KAL5103416.1"/>
    <property type="molecule type" value="Genomic_DNA"/>
</dbReference>
<protein>
    <submittedName>
        <fullName evidence="1">Actin</fullName>
    </submittedName>
</protein>
<proteinExistence type="predicted"/>
<reference evidence="1" key="2">
    <citation type="submission" date="2024-12" db="EMBL/GenBank/DDBJ databases">
        <authorList>
            <person name="Estrada K."/>
            <person name="Bobes R.J."/>
            <person name="Sanchez-Flores A."/>
            <person name="Laclette J.P."/>
        </authorList>
    </citation>
    <scope>NUCLEOTIDE SEQUENCE</scope>
    <source>
        <strain evidence="1">WFUcys</strain>
        <tissue evidence="1">Peritoneal cavity of infected mice</tissue>
    </source>
</reference>
<reference evidence="1 3" key="1">
    <citation type="journal article" date="2022" name="Front. Cell. Infect. Microbiol.">
        <title>The Genomes of Two Strains of Taenia crassiceps the Animal Model for the Study of Human Cysticercosis.</title>
        <authorList>
            <person name="Bobes R.J."/>
            <person name="Estrada K."/>
            <person name="Rios-Valencia D.G."/>
            <person name="Calderon-Gallegos A."/>
            <person name="de la Torre P."/>
            <person name="Carrero J.C."/>
            <person name="Sanchez-Flores A."/>
            <person name="Laclette J.P."/>
        </authorList>
    </citation>
    <scope>NUCLEOTIDE SEQUENCE [LARGE SCALE GENOMIC DNA]</scope>
    <source>
        <strain evidence="1">WFUcys</strain>
    </source>
</reference>
<evidence type="ECO:0000313" key="1">
    <source>
        <dbReference type="EMBL" id="KAL5103416.1"/>
    </source>
</evidence>
<dbReference type="Proteomes" id="UP001651158">
    <property type="component" value="Unassembled WGS sequence"/>
</dbReference>
<evidence type="ECO:0000313" key="2">
    <source>
        <dbReference type="EMBL" id="KAL5103432.1"/>
    </source>
</evidence>
<accession>A0ABR4Q167</accession>
<comment type="caution">
    <text evidence="1">The sequence shown here is derived from an EMBL/GenBank/DDBJ whole genome shotgun (WGS) entry which is preliminary data.</text>
</comment>
<sequence>MDDESEVCEPTTSAVDDVSCAVFPCTVNNQLYPHKVWQPAYCSELCTSLEGHSVVPDGAPLKPKANNAKMKQVMLDDANSLPAPSVHVLGDNTRTRVVVHSADAVTHTSPSHLPGLYASSQSHHYRATRNNSLGRSFSTLLASLHFAQQTSVSKCSRLMVR</sequence>
<evidence type="ECO:0000313" key="3">
    <source>
        <dbReference type="Proteomes" id="UP001651158"/>
    </source>
</evidence>